<dbReference type="Proteomes" id="UP000722125">
    <property type="component" value="Unassembled WGS sequence"/>
</dbReference>
<evidence type="ECO:0000256" key="1">
    <source>
        <dbReference type="ARBA" id="ARBA00001974"/>
    </source>
</evidence>
<evidence type="ECO:0000256" key="3">
    <source>
        <dbReference type="ARBA" id="ARBA00022630"/>
    </source>
</evidence>
<keyword evidence="3" id="KW-0285">Flavoprotein</keyword>
<dbReference type="InterPro" id="IPR016167">
    <property type="entry name" value="FAD-bd_PCMH_sub1"/>
</dbReference>
<dbReference type="Gene3D" id="3.40.462.20">
    <property type="match status" value="1"/>
</dbReference>
<evidence type="ECO:0000256" key="4">
    <source>
        <dbReference type="ARBA" id="ARBA00022827"/>
    </source>
</evidence>
<dbReference type="Gene3D" id="3.30.465.10">
    <property type="match status" value="1"/>
</dbReference>
<name>A0ABS5U1N6_9CELL</name>
<dbReference type="SUPFAM" id="SSF56176">
    <property type="entry name" value="FAD-binding/transporter-associated domain-like"/>
    <property type="match status" value="1"/>
</dbReference>
<evidence type="ECO:0000313" key="7">
    <source>
        <dbReference type="EMBL" id="MBT0995262.1"/>
    </source>
</evidence>
<evidence type="ECO:0000259" key="6">
    <source>
        <dbReference type="PROSITE" id="PS51387"/>
    </source>
</evidence>
<keyword evidence="4" id="KW-0274">FAD</keyword>
<dbReference type="InterPro" id="IPR036661">
    <property type="entry name" value="Luciferase-like_sf"/>
</dbReference>
<comment type="similarity">
    <text evidence="2">Belongs to the oxygen-dependent FAD-linked oxidoreductase family.</text>
</comment>
<dbReference type="Pfam" id="PF00296">
    <property type="entry name" value="Bac_luciferase"/>
    <property type="match status" value="1"/>
</dbReference>
<keyword evidence="5" id="KW-0560">Oxidoreductase</keyword>
<dbReference type="InterPro" id="IPR016166">
    <property type="entry name" value="FAD-bd_PCMH"/>
</dbReference>
<dbReference type="SUPFAM" id="SSF51679">
    <property type="entry name" value="Bacterial luciferase-like"/>
    <property type="match status" value="1"/>
</dbReference>
<evidence type="ECO:0000256" key="5">
    <source>
        <dbReference type="ARBA" id="ARBA00023002"/>
    </source>
</evidence>
<dbReference type="Gene3D" id="3.20.20.30">
    <property type="entry name" value="Luciferase-like domain"/>
    <property type="match status" value="1"/>
</dbReference>
<dbReference type="PROSITE" id="PS51387">
    <property type="entry name" value="FAD_PCMH"/>
    <property type="match status" value="1"/>
</dbReference>
<accession>A0ABS5U1N6</accession>
<proteinExistence type="inferred from homology"/>
<keyword evidence="8" id="KW-1185">Reference proteome</keyword>
<dbReference type="InterPro" id="IPR006094">
    <property type="entry name" value="Oxid_FAD_bind_N"/>
</dbReference>
<reference evidence="7 8" key="1">
    <citation type="submission" date="2021-05" db="EMBL/GenBank/DDBJ databases">
        <title>Description of Cellulomonas sp. DKR-3 sp. nov.</title>
        <authorList>
            <person name="Dahal R.H."/>
            <person name="Chaudhary D.K."/>
        </authorList>
    </citation>
    <scope>NUCLEOTIDE SEQUENCE [LARGE SCALE GENOMIC DNA]</scope>
    <source>
        <strain evidence="7 8">DKR-3</strain>
    </source>
</reference>
<dbReference type="InterPro" id="IPR036318">
    <property type="entry name" value="FAD-bd_PCMH-like_sf"/>
</dbReference>
<dbReference type="Pfam" id="PF01565">
    <property type="entry name" value="FAD_binding_4"/>
    <property type="match status" value="1"/>
</dbReference>
<comment type="caution">
    <text evidence="7">The sequence shown here is derived from an EMBL/GenBank/DDBJ whole genome shotgun (WGS) entry which is preliminary data.</text>
</comment>
<dbReference type="PANTHER" id="PTHR42973:SF39">
    <property type="entry name" value="FAD-BINDING PCMH-TYPE DOMAIN-CONTAINING PROTEIN"/>
    <property type="match status" value="1"/>
</dbReference>
<dbReference type="InterPro" id="IPR016169">
    <property type="entry name" value="FAD-bd_PCMH_sub2"/>
</dbReference>
<dbReference type="InterPro" id="IPR050416">
    <property type="entry name" value="FAD-linked_Oxidoreductase"/>
</dbReference>
<sequence length="747" mass="79493">MPDYGHPLRFGTFVTPVNAPPERPVKLAQLSEELGFDLVTFQDHPYQPSFHDTWTLLTWVAARTERIGLAGNVLNLPLRQPAVLARSAASLDLLSGGRVNLGLGAGAFWDAIEAMGGGRLTPGQGVDALSEALEVIRGIWDADARGPLRAGGEHHHVTGAKRGPAPAHDIPIWLGALKPRMLRLIGRSADGWLPSQSYLQPGDLQRGNATIDEAAQAAGRDPREVTRLLNIGPLGADEIAELALEDGVSVFIVAADDPRVLERFAGDVMPDVRERVARERSARGTAPAGRVRNAVALAQRLPGIAYDELPASLVENAVEPGDRGYARYTSSYLRGGAPGLALRPQTVDQVRDSIAFADRHRDLPLGLLSAGHGISGRSVNHGGLVVDVSALNEVTVLDEATGRVRLGPGARWIDVARGLAPHGLAITSGDYGGVGVGGLVTAGGVGWFAREHGLTIDRVRSMDVVLADGSLVRASDDENVDLFWGMRGAGANFGVVVSVEIEAAPVGQVGFAQLVLDAGDLTDLLVRWGTAIESSHRSVTGQLVLGATRPGQPRYAQAMLVVDSDDPETIIERLGPVAAVAPLLDQSVALARYDEIMGAFHQEGPQRGQGEPHSHSGMVRHLTPELAAEATALLDAGAAHFFQIRAVGGAVSDVPTDATAYAWRDAAFNIAAMGTRASGLDTWWRRLEPHLEGMYLSFESDEGADVVARAFPPAHLARLRELKRRYDPTGLFRDNFYIAPAAEDEVA</sequence>
<comment type="cofactor">
    <cofactor evidence="1">
        <name>FAD</name>
        <dbReference type="ChEBI" id="CHEBI:57692"/>
    </cofactor>
</comment>
<evidence type="ECO:0000313" key="8">
    <source>
        <dbReference type="Proteomes" id="UP000722125"/>
    </source>
</evidence>
<organism evidence="7 8">
    <name type="scientific">Cellulomonas fulva</name>
    <dbReference type="NCBI Taxonomy" id="2835530"/>
    <lineage>
        <taxon>Bacteria</taxon>
        <taxon>Bacillati</taxon>
        <taxon>Actinomycetota</taxon>
        <taxon>Actinomycetes</taxon>
        <taxon>Micrococcales</taxon>
        <taxon>Cellulomonadaceae</taxon>
        <taxon>Cellulomonas</taxon>
    </lineage>
</organism>
<dbReference type="InterPro" id="IPR011251">
    <property type="entry name" value="Luciferase-like_dom"/>
</dbReference>
<dbReference type="PANTHER" id="PTHR42973">
    <property type="entry name" value="BINDING OXIDOREDUCTASE, PUTATIVE (AFU_ORTHOLOGUE AFUA_1G17690)-RELATED"/>
    <property type="match status" value="1"/>
</dbReference>
<dbReference type="RefSeq" id="WP_214351396.1">
    <property type="nucleotide sequence ID" value="NZ_JAHBOH010000001.1"/>
</dbReference>
<dbReference type="EMBL" id="JAHBOH010000001">
    <property type="protein sequence ID" value="MBT0995262.1"/>
    <property type="molecule type" value="Genomic_DNA"/>
</dbReference>
<gene>
    <name evidence="7" type="ORF">KIN34_13310</name>
</gene>
<protein>
    <submittedName>
        <fullName evidence="7">LLM class flavin-dependent oxidoreductase</fullName>
    </submittedName>
</protein>
<dbReference type="Gene3D" id="3.30.43.10">
    <property type="entry name" value="Uridine Diphospho-n-acetylenolpyruvylglucosamine Reductase, domain 2"/>
    <property type="match status" value="1"/>
</dbReference>
<evidence type="ECO:0000256" key="2">
    <source>
        <dbReference type="ARBA" id="ARBA00005466"/>
    </source>
</evidence>
<feature type="domain" description="FAD-binding PCMH-type" evidence="6">
    <location>
        <begin position="333"/>
        <end position="506"/>
    </location>
</feature>